<dbReference type="EMBL" id="NHTK01006038">
    <property type="protein sequence ID" value="PPQ66635.1"/>
    <property type="molecule type" value="Genomic_DNA"/>
</dbReference>
<dbReference type="Proteomes" id="UP000284842">
    <property type="component" value="Unassembled WGS sequence"/>
</dbReference>
<dbReference type="CDD" id="cd02440">
    <property type="entry name" value="AdoMet_MTases"/>
    <property type="match status" value="1"/>
</dbReference>
<evidence type="ECO:0000256" key="2">
    <source>
        <dbReference type="ARBA" id="ARBA00022603"/>
    </source>
</evidence>
<dbReference type="PANTHER" id="PTHR32183:SF6">
    <property type="entry name" value="CYSTEINE SULFINATE DESULFINASE_CYSTEINE DESULFURASE AND RELATED ENZYMES"/>
    <property type="match status" value="1"/>
</dbReference>
<dbReference type="PANTHER" id="PTHR32183">
    <property type="match status" value="1"/>
</dbReference>
<sequence length="224" mass="25222">MATPHPSGLLPKDIVKPDDHTTWELAWTQGITPWDAGEVQPSLIEAIEKSGLELPPNGRALVPGCGTGYDIVYLASKLGYEAIGADIAATAIKRANELIDNFKKKTNDANLKASIIQTDFFKWEPSEAEKFDLVYDHTFFCAIPPALRNDWGKKMAQLLKPGGYLVTSVYPMLPYVETGPPYYLRPEHYIEPLSEHFNWVLDKVPEKSSLSHEGKERLVIWRRK</sequence>
<dbReference type="OrthoDB" id="276151at2759"/>
<dbReference type="STRING" id="181874.A0A409VK53"/>
<keyword evidence="1" id="KW-0597">Phosphoprotein</keyword>
<gene>
    <name evidence="5" type="ORF">CVT24_006927</name>
</gene>
<dbReference type="AlphaFoldDB" id="A0A409VK53"/>
<keyword evidence="3" id="KW-0808">Transferase</keyword>
<accession>A0A409VK53</accession>
<evidence type="ECO:0000256" key="1">
    <source>
        <dbReference type="ARBA" id="ARBA00022553"/>
    </source>
</evidence>
<evidence type="ECO:0000313" key="6">
    <source>
        <dbReference type="Proteomes" id="UP000284842"/>
    </source>
</evidence>
<dbReference type="PROSITE" id="PS51585">
    <property type="entry name" value="SAM_MT_TPMT"/>
    <property type="match status" value="1"/>
</dbReference>
<reference evidence="5 6" key="1">
    <citation type="journal article" date="2018" name="Evol. Lett.">
        <title>Horizontal gene cluster transfer increased hallucinogenic mushroom diversity.</title>
        <authorList>
            <person name="Reynolds H.T."/>
            <person name="Vijayakumar V."/>
            <person name="Gluck-Thaler E."/>
            <person name="Korotkin H.B."/>
            <person name="Matheny P.B."/>
            <person name="Slot J.C."/>
        </authorList>
    </citation>
    <scope>NUCLEOTIDE SEQUENCE [LARGE SCALE GENOMIC DNA]</scope>
    <source>
        <strain evidence="5 6">2629</strain>
    </source>
</reference>
<dbReference type="SUPFAM" id="SSF53335">
    <property type="entry name" value="S-adenosyl-L-methionine-dependent methyltransferases"/>
    <property type="match status" value="1"/>
</dbReference>
<dbReference type="InParanoid" id="A0A409VK53"/>
<organism evidence="5 6">
    <name type="scientific">Panaeolus cyanescens</name>
    <dbReference type="NCBI Taxonomy" id="181874"/>
    <lineage>
        <taxon>Eukaryota</taxon>
        <taxon>Fungi</taxon>
        <taxon>Dikarya</taxon>
        <taxon>Basidiomycota</taxon>
        <taxon>Agaricomycotina</taxon>
        <taxon>Agaricomycetes</taxon>
        <taxon>Agaricomycetidae</taxon>
        <taxon>Agaricales</taxon>
        <taxon>Agaricineae</taxon>
        <taxon>Galeropsidaceae</taxon>
        <taxon>Panaeolus</taxon>
    </lineage>
</organism>
<dbReference type="Pfam" id="PF05724">
    <property type="entry name" value="TPMT"/>
    <property type="match status" value="1"/>
</dbReference>
<evidence type="ECO:0000313" key="5">
    <source>
        <dbReference type="EMBL" id="PPQ66635.1"/>
    </source>
</evidence>
<dbReference type="InterPro" id="IPR008854">
    <property type="entry name" value="TPMT"/>
</dbReference>
<keyword evidence="2" id="KW-0489">Methyltransferase</keyword>
<name>A0A409VK53_9AGAR</name>
<comment type="caution">
    <text evidence="5">The sequence shown here is derived from an EMBL/GenBank/DDBJ whole genome shotgun (WGS) entry which is preliminary data.</text>
</comment>
<keyword evidence="4" id="KW-0949">S-adenosyl-L-methionine</keyword>
<evidence type="ECO:0000256" key="3">
    <source>
        <dbReference type="ARBA" id="ARBA00022679"/>
    </source>
</evidence>
<evidence type="ECO:0000256" key="4">
    <source>
        <dbReference type="ARBA" id="ARBA00022691"/>
    </source>
</evidence>
<dbReference type="InterPro" id="IPR029063">
    <property type="entry name" value="SAM-dependent_MTases_sf"/>
</dbReference>
<proteinExistence type="predicted"/>
<evidence type="ECO:0008006" key="7">
    <source>
        <dbReference type="Google" id="ProtNLM"/>
    </source>
</evidence>
<dbReference type="GO" id="GO:0032259">
    <property type="term" value="P:methylation"/>
    <property type="evidence" value="ECO:0007669"/>
    <property type="project" value="UniProtKB-KW"/>
</dbReference>
<dbReference type="Gene3D" id="3.40.50.150">
    <property type="entry name" value="Vaccinia Virus protein VP39"/>
    <property type="match status" value="1"/>
</dbReference>
<dbReference type="GO" id="GO:0008757">
    <property type="term" value="F:S-adenosylmethionine-dependent methyltransferase activity"/>
    <property type="evidence" value="ECO:0007669"/>
    <property type="project" value="InterPro"/>
</dbReference>
<protein>
    <recommendedName>
        <fullName evidence="7">Methyltransferase domain-containing protein</fullName>
    </recommendedName>
</protein>
<keyword evidence="6" id="KW-1185">Reference proteome</keyword>